<gene>
    <name evidence="2" type="ORF">GTHE00462_LOCUS26675</name>
</gene>
<feature type="region of interest" description="Disordered" evidence="1">
    <location>
        <begin position="129"/>
        <end position="181"/>
    </location>
</feature>
<evidence type="ECO:0000256" key="1">
    <source>
        <dbReference type="SAM" id="MobiDB-lite"/>
    </source>
</evidence>
<organism evidence="2">
    <name type="scientific">Guillardia theta</name>
    <name type="common">Cryptophyte</name>
    <name type="synonym">Cryptomonas phi</name>
    <dbReference type="NCBI Taxonomy" id="55529"/>
    <lineage>
        <taxon>Eukaryota</taxon>
        <taxon>Cryptophyceae</taxon>
        <taxon>Pyrenomonadales</taxon>
        <taxon>Geminigeraceae</taxon>
        <taxon>Guillardia</taxon>
    </lineage>
</organism>
<feature type="compositionally biased region" description="Pro residues" evidence="1">
    <location>
        <begin position="129"/>
        <end position="140"/>
    </location>
</feature>
<dbReference type="AlphaFoldDB" id="A0A7S4P0S7"/>
<name>A0A7S4P0S7_GUITH</name>
<proteinExistence type="predicted"/>
<dbReference type="EMBL" id="HBKN01034222">
    <property type="protein sequence ID" value="CAE2320059.1"/>
    <property type="molecule type" value="Transcribed_RNA"/>
</dbReference>
<reference evidence="2" key="1">
    <citation type="submission" date="2021-01" db="EMBL/GenBank/DDBJ databases">
        <authorList>
            <person name="Corre E."/>
            <person name="Pelletier E."/>
            <person name="Niang G."/>
            <person name="Scheremetjew M."/>
            <person name="Finn R."/>
            <person name="Kale V."/>
            <person name="Holt S."/>
            <person name="Cochrane G."/>
            <person name="Meng A."/>
            <person name="Brown T."/>
            <person name="Cohen L."/>
        </authorList>
    </citation>
    <scope>NUCLEOTIDE SEQUENCE</scope>
    <source>
        <strain evidence="2">CCMP 2712</strain>
    </source>
</reference>
<evidence type="ECO:0000313" key="2">
    <source>
        <dbReference type="EMBL" id="CAE2320059.1"/>
    </source>
</evidence>
<feature type="region of interest" description="Disordered" evidence="1">
    <location>
        <begin position="11"/>
        <end position="30"/>
    </location>
</feature>
<protein>
    <submittedName>
        <fullName evidence="2">Uncharacterized protein</fullName>
    </submittedName>
</protein>
<accession>A0A7S4P0S7</accession>
<sequence>MGGHGVGLDHGFGHGGDGKDGGDDGLHDSVVSQQVPEPTQLVVEGILMKLLAQSPDGTLMCCANDTQLKFVDSRFLKLYETTTPGPILAACFHPQKYELFLKIDNRTLIFDLATKEYRAPEDTDTMIPPEPWQPPPPPPGAILSPNMPLSGLAMSGEKRRSGSGRPKGSKDKTQRKARSAAAQEFEKEVVAQLTAFCGDDASKWNAKKPAIDAVKASPLWDSWSKAGLNEQQLVQFVHRLKTKRMGGKEVGGPKAVEMPTMSAIPPSMQQVGALQQTGFLQAMPIMGHHHMYNQRVPM</sequence>
<feature type="compositionally biased region" description="Basic and acidic residues" evidence="1">
    <location>
        <begin position="16"/>
        <end position="27"/>
    </location>
</feature>